<dbReference type="InterPro" id="IPR049326">
    <property type="entry name" value="Rhodopsin_dom_fungi"/>
</dbReference>
<gene>
    <name evidence="8" type="ORF">K461DRAFT_296673</name>
</gene>
<comment type="subcellular location">
    <subcellularLocation>
        <location evidence="1">Membrane</location>
        <topology evidence="1">Multi-pass membrane protein</topology>
    </subcellularLocation>
</comment>
<evidence type="ECO:0000256" key="6">
    <source>
        <dbReference type="SAM" id="Phobius"/>
    </source>
</evidence>
<name>A0A9P4MDS7_9PEZI</name>
<dbReference type="InterPro" id="IPR030395">
    <property type="entry name" value="GP_PDE_dom"/>
</dbReference>
<comment type="similarity">
    <text evidence="5">Belongs to the SAT4 family.</text>
</comment>
<dbReference type="OrthoDB" id="3923077at2759"/>
<feature type="transmembrane region" description="Helical" evidence="6">
    <location>
        <begin position="209"/>
        <end position="231"/>
    </location>
</feature>
<feature type="domain" description="GP-PDE" evidence="7">
    <location>
        <begin position="1"/>
        <end position="72"/>
    </location>
</feature>
<dbReference type="PANTHER" id="PTHR33048">
    <property type="entry name" value="PTH11-LIKE INTEGRAL MEMBRANE PROTEIN (AFU_ORTHOLOGUE AFUA_5G11245)"/>
    <property type="match status" value="1"/>
</dbReference>
<feature type="transmembrane region" description="Helical" evidence="6">
    <location>
        <begin position="12"/>
        <end position="37"/>
    </location>
</feature>
<keyword evidence="3 6" id="KW-1133">Transmembrane helix</keyword>
<evidence type="ECO:0000256" key="3">
    <source>
        <dbReference type="ARBA" id="ARBA00022989"/>
    </source>
</evidence>
<proteinExistence type="inferred from homology"/>
<accession>A0A9P4MDS7</accession>
<dbReference type="Proteomes" id="UP000799439">
    <property type="component" value="Unassembled WGS sequence"/>
</dbReference>
<dbReference type="EMBL" id="ML996091">
    <property type="protein sequence ID" value="KAF2149187.1"/>
    <property type="molecule type" value="Genomic_DNA"/>
</dbReference>
<evidence type="ECO:0000313" key="9">
    <source>
        <dbReference type="Proteomes" id="UP000799439"/>
    </source>
</evidence>
<feature type="transmembrane region" description="Helical" evidence="6">
    <location>
        <begin position="94"/>
        <end position="115"/>
    </location>
</feature>
<feature type="transmembrane region" description="Helical" evidence="6">
    <location>
        <begin position="251"/>
        <end position="269"/>
    </location>
</feature>
<dbReference type="AlphaFoldDB" id="A0A9P4MDS7"/>
<dbReference type="GO" id="GO:0008081">
    <property type="term" value="F:phosphoric diester hydrolase activity"/>
    <property type="evidence" value="ECO:0007669"/>
    <property type="project" value="InterPro"/>
</dbReference>
<dbReference type="Pfam" id="PF20684">
    <property type="entry name" value="Fung_rhodopsin"/>
    <property type="match status" value="1"/>
</dbReference>
<evidence type="ECO:0000256" key="5">
    <source>
        <dbReference type="ARBA" id="ARBA00038359"/>
    </source>
</evidence>
<sequence length="319" mass="35138">MSSSSKNPDNINWASVIALDAVSVVIAIFCLGLRLYVRKFIVKKVSLDDWLLILGVFAFVVTDAIDIWCWNVEAIEGVDAGGNKHFQLLNIEGFPYFIAEVTTRAAYTVFYLRLLPSQIDDYKRERYILLIAFWTYATYQIVSAFMNLFQCGNPANIGNPDAVCIDGTILSNMYAASYGFDVILDWLMALLPISIILKSTMTRRTKMSAVSILLLGCVASILAIVVIPLNYTGTSGYSDVGSQLFPLIVDLLSNTETLVVIICLSLVACKPLFSRFLDQTNGVSVAESQTVFLVGSKASKVPDFSIEISELDEARLSVV</sequence>
<dbReference type="GO" id="GO:0016020">
    <property type="term" value="C:membrane"/>
    <property type="evidence" value="ECO:0007669"/>
    <property type="project" value="UniProtKB-SubCell"/>
</dbReference>
<protein>
    <recommendedName>
        <fullName evidence="7">GP-PDE domain-containing protein</fullName>
    </recommendedName>
</protein>
<comment type="caution">
    <text evidence="8">The sequence shown here is derived from an EMBL/GenBank/DDBJ whole genome shotgun (WGS) entry which is preliminary data.</text>
</comment>
<reference evidence="8" key="1">
    <citation type="journal article" date="2020" name="Stud. Mycol.">
        <title>101 Dothideomycetes genomes: a test case for predicting lifestyles and emergence of pathogens.</title>
        <authorList>
            <person name="Haridas S."/>
            <person name="Albert R."/>
            <person name="Binder M."/>
            <person name="Bloem J."/>
            <person name="Labutti K."/>
            <person name="Salamov A."/>
            <person name="Andreopoulos B."/>
            <person name="Baker S."/>
            <person name="Barry K."/>
            <person name="Bills G."/>
            <person name="Bluhm B."/>
            <person name="Cannon C."/>
            <person name="Castanera R."/>
            <person name="Culley D."/>
            <person name="Daum C."/>
            <person name="Ezra D."/>
            <person name="Gonzalez J."/>
            <person name="Henrissat B."/>
            <person name="Kuo A."/>
            <person name="Liang C."/>
            <person name="Lipzen A."/>
            <person name="Lutzoni F."/>
            <person name="Magnuson J."/>
            <person name="Mondo S."/>
            <person name="Nolan M."/>
            <person name="Ohm R."/>
            <person name="Pangilinan J."/>
            <person name="Park H.-J."/>
            <person name="Ramirez L."/>
            <person name="Alfaro M."/>
            <person name="Sun H."/>
            <person name="Tritt A."/>
            <person name="Yoshinaga Y."/>
            <person name="Zwiers L.-H."/>
            <person name="Turgeon B."/>
            <person name="Goodwin S."/>
            <person name="Spatafora J."/>
            <person name="Crous P."/>
            <person name="Grigoriev I."/>
        </authorList>
    </citation>
    <scope>NUCLEOTIDE SEQUENCE</scope>
    <source>
        <strain evidence="8">CBS 260.36</strain>
    </source>
</reference>
<dbReference type="GO" id="GO:0006629">
    <property type="term" value="P:lipid metabolic process"/>
    <property type="evidence" value="ECO:0007669"/>
    <property type="project" value="InterPro"/>
</dbReference>
<organism evidence="8 9">
    <name type="scientific">Myriangium duriaei CBS 260.36</name>
    <dbReference type="NCBI Taxonomy" id="1168546"/>
    <lineage>
        <taxon>Eukaryota</taxon>
        <taxon>Fungi</taxon>
        <taxon>Dikarya</taxon>
        <taxon>Ascomycota</taxon>
        <taxon>Pezizomycotina</taxon>
        <taxon>Dothideomycetes</taxon>
        <taxon>Dothideomycetidae</taxon>
        <taxon>Myriangiales</taxon>
        <taxon>Myriangiaceae</taxon>
        <taxon>Myriangium</taxon>
    </lineage>
</organism>
<keyword evidence="4 6" id="KW-0472">Membrane</keyword>
<keyword evidence="9" id="KW-1185">Reference proteome</keyword>
<dbReference type="PANTHER" id="PTHR33048:SF96">
    <property type="entry name" value="INTEGRAL MEMBRANE PROTEIN"/>
    <property type="match status" value="1"/>
</dbReference>
<dbReference type="InterPro" id="IPR052337">
    <property type="entry name" value="SAT4-like"/>
</dbReference>
<feature type="transmembrane region" description="Helical" evidence="6">
    <location>
        <begin position="127"/>
        <end position="149"/>
    </location>
</feature>
<evidence type="ECO:0000256" key="4">
    <source>
        <dbReference type="ARBA" id="ARBA00023136"/>
    </source>
</evidence>
<evidence type="ECO:0000259" key="7">
    <source>
        <dbReference type="PROSITE" id="PS51704"/>
    </source>
</evidence>
<keyword evidence="2 6" id="KW-0812">Transmembrane</keyword>
<evidence type="ECO:0000313" key="8">
    <source>
        <dbReference type="EMBL" id="KAF2149187.1"/>
    </source>
</evidence>
<evidence type="ECO:0000256" key="1">
    <source>
        <dbReference type="ARBA" id="ARBA00004141"/>
    </source>
</evidence>
<dbReference type="PROSITE" id="PS51704">
    <property type="entry name" value="GP_PDE"/>
    <property type="match status" value="1"/>
</dbReference>
<feature type="transmembrane region" description="Helical" evidence="6">
    <location>
        <begin position="178"/>
        <end position="197"/>
    </location>
</feature>
<feature type="transmembrane region" description="Helical" evidence="6">
    <location>
        <begin position="49"/>
        <end position="68"/>
    </location>
</feature>
<evidence type="ECO:0000256" key="2">
    <source>
        <dbReference type="ARBA" id="ARBA00022692"/>
    </source>
</evidence>